<feature type="transmembrane region" description="Helical" evidence="7">
    <location>
        <begin position="385"/>
        <end position="405"/>
    </location>
</feature>
<evidence type="ECO:0000256" key="4">
    <source>
        <dbReference type="ARBA" id="ARBA00022692"/>
    </source>
</evidence>
<name>A0A1F7HGE4_9BACT</name>
<organism evidence="8 9">
    <name type="scientific">Candidatus Roizmanbacteria bacterium RIFCSPHIGHO2_02_FULL_43_11</name>
    <dbReference type="NCBI Taxonomy" id="1802043"/>
    <lineage>
        <taxon>Bacteria</taxon>
        <taxon>Candidatus Roizmaniibacteriota</taxon>
    </lineage>
</organism>
<protein>
    <submittedName>
        <fullName evidence="8">Uncharacterized protein</fullName>
    </submittedName>
</protein>
<keyword evidence="6 7" id="KW-0472">Membrane</keyword>
<feature type="transmembrane region" description="Helical" evidence="7">
    <location>
        <begin position="330"/>
        <end position="352"/>
    </location>
</feature>
<gene>
    <name evidence="8" type="ORF">A3D08_03325</name>
</gene>
<dbReference type="Pfam" id="PF13440">
    <property type="entry name" value="Polysacc_synt_3"/>
    <property type="match status" value="1"/>
</dbReference>
<dbReference type="GO" id="GO:0005886">
    <property type="term" value="C:plasma membrane"/>
    <property type="evidence" value="ECO:0007669"/>
    <property type="project" value="UniProtKB-SubCell"/>
</dbReference>
<keyword evidence="3" id="KW-1003">Cell membrane</keyword>
<dbReference type="Proteomes" id="UP000178098">
    <property type="component" value="Unassembled WGS sequence"/>
</dbReference>
<evidence type="ECO:0000256" key="6">
    <source>
        <dbReference type="ARBA" id="ARBA00023136"/>
    </source>
</evidence>
<feature type="transmembrane region" description="Helical" evidence="7">
    <location>
        <begin position="45"/>
        <end position="71"/>
    </location>
</feature>
<feature type="transmembrane region" description="Helical" evidence="7">
    <location>
        <begin position="12"/>
        <end position="39"/>
    </location>
</feature>
<proteinExistence type="inferred from homology"/>
<evidence type="ECO:0000256" key="1">
    <source>
        <dbReference type="ARBA" id="ARBA00004651"/>
    </source>
</evidence>
<keyword evidence="4 7" id="KW-0812">Transmembrane</keyword>
<feature type="transmembrane region" description="Helical" evidence="7">
    <location>
        <begin position="83"/>
        <end position="103"/>
    </location>
</feature>
<dbReference type="InterPro" id="IPR050833">
    <property type="entry name" value="Poly_Biosynth_Transport"/>
</dbReference>
<evidence type="ECO:0000256" key="3">
    <source>
        <dbReference type="ARBA" id="ARBA00022475"/>
    </source>
</evidence>
<evidence type="ECO:0000313" key="8">
    <source>
        <dbReference type="EMBL" id="OGK30308.1"/>
    </source>
</evidence>
<dbReference type="PANTHER" id="PTHR30250:SF10">
    <property type="entry name" value="LIPOPOLYSACCHARIDE BIOSYNTHESIS PROTEIN WZXC"/>
    <property type="match status" value="1"/>
</dbReference>
<evidence type="ECO:0000256" key="7">
    <source>
        <dbReference type="SAM" id="Phobius"/>
    </source>
</evidence>
<dbReference type="AlphaFoldDB" id="A0A1F7HGE4"/>
<sequence length="480" mass="53944">MAQDATLKRKSIVSTLSLFFQSGYSAVLGFAANVVLTIYLSPEIFGIYITVLSIIAFLNYFSDIGLAASLIQRNDISDEDVSTAFTIQQGIIVSLIIIGFLLTDPILRFYELGFDGRILYWALLASFFISSLKTIPSVFLERSVRFHKIVLVQVIENTCFYVVVAVLAIKGFGLLSFAYGVLIRAVIGLVVMYSISFWMPRVGISRKSAKHLLSYGVPFQSMSFLALFKDELVNLFLGKIVGFQVLGYIGWAKRWAESMLRIIMDNISRVVFPIFSRIQHDHEKQRNVIQKIIRYQSMILIPASLGMIVLMPLIVDILPKYEKWRPALPIFYIFVFSGLLSSYSTPFINFFNGIGKVKISLTFMLAWTVLTWLLIIPLTRMFGMYGFPLTVLMLSLSCVIVILKARSLIPFDFLGSMLRYVVSGAVMAVMLLLVKAGTLHMGVVSAVIMIVVGAVSYYAALLLIFKENLITELYNEFKSS</sequence>
<comment type="caution">
    <text evidence="8">The sequence shown here is derived from an EMBL/GenBank/DDBJ whole genome shotgun (WGS) entry which is preliminary data.</text>
</comment>
<dbReference type="EMBL" id="MFZT01000030">
    <property type="protein sequence ID" value="OGK30308.1"/>
    <property type="molecule type" value="Genomic_DNA"/>
</dbReference>
<comment type="subcellular location">
    <subcellularLocation>
        <location evidence="1">Cell membrane</location>
        <topology evidence="1">Multi-pass membrane protein</topology>
    </subcellularLocation>
</comment>
<feature type="transmembrane region" description="Helical" evidence="7">
    <location>
        <begin position="417"/>
        <end position="437"/>
    </location>
</feature>
<feature type="transmembrane region" description="Helical" evidence="7">
    <location>
        <begin position="234"/>
        <end position="251"/>
    </location>
</feature>
<feature type="transmembrane region" description="Helical" evidence="7">
    <location>
        <begin position="118"/>
        <end position="140"/>
    </location>
</feature>
<evidence type="ECO:0000313" key="9">
    <source>
        <dbReference type="Proteomes" id="UP000178098"/>
    </source>
</evidence>
<dbReference type="PANTHER" id="PTHR30250">
    <property type="entry name" value="PST FAMILY PREDICTED COLANIC ACID TRANSPORTER"/>
    <property type="match status" value="1"/>
</dbReference>
<reference evidence="8 9" key="1">
    <citation type="journal article" date="2016" name="Nat. Commun.">
        <title>Thousands of microbial genomes shed light on interconnected biogeochemical processes in an aquifer system.</title>
        <authorList>
            <person name="Anantharaman K."/>
            <person name="Brown C.T."/>
            <person name="Hug L.A."/>
            <person name="Sharon I."/>
            <person name="Castelle C.J."/>
            <person name="Probst A.J."/>
            <person name="Thomas B.C."/>
            <person name="Singh A."/>
            <person name="Wilkins M.J."/>
            <person name="Karaoz U."/>
            <person name="Brodie E.L."/>
            <person name="Williams K.H."/>
            <person name="Hubbard S.S."/>
            <person name="Banfield J.F."/>
        </authorList>
    </citation>
    <scope>NUCLEOTIDE SEQUENCE [LARGE SCALE GENOMIC DNA]</scope>
</reference>
<evidence type="ECO:0000256" key="2">
    <source>
        <dbReference type="ARBA" id="ARBA00007430"/>
    </source>
</evidence>
<feature type="transmembrane region" description="Helical" evidence="7">
    <location>
        <begin position="359"/>
        <end position="379"/>
    </location>
</feature>
<feature type="transmembrane region" description="Helical" evidence="7">
    <location>
        <begin position="299"/>
        <end position="318"/>
    </location>
</feature>
<accession>A0A1F7HGE4</accession>
<keyword evidence="5 7" id="KW-1133">Transmembrane helix</keyword>
<evidence type="ECO:0000256" key="5">
    <source>
        <dbReference type="ARBA" id="ARBA00022989"/>
    </source>
</evidence>
<feature type="transmembrane region" description="Helical" evidence="7">
    <location>
        <begin position="443"/>
        <end position="465"/>
    </location>
</feature>
<comment type="similarity">
    <text evidence="2">Belongs to the polysaccharide synthase family.</text>
</comment>